<proteinExistence type="inferred from homology"/>
<evidence type="ECO:0000256" key="10">
    <source>
        <dbReference type="ARBA" id="ARBA00023136"/>
    </source>
</evidence>
<protein>
    <recommendedName>
        <fullName evidence="3">Sec translocon accessory complex subunit YajC</fullName>
    </recommendedName>
</protein>
<keyword evidence="6 11" id="KW-0812">Transmembrane</keyword>
<keyword evidence="4" id="KW-0813">Transport</keyword>
<dbReference type="InterPro" id="IPR003849">
    <property type="entry name" value="Preprotein_translocase_YajC"/>
</dbReference>
<dbReference type="Pfam" id="PF02699">
    <property type="entry name" value="YajC"/>
    <property type="match status" value="1"/>
</dbReference>
<keyword evidence="13" id="KW-1185">Reference proteome</keyword>
<keyword evidence="5" id="KW-1003">Cell membrane</keyword>
<keyword evidence="8 11" id="KW-1133">Transmembrane helix</keyword>
<dbReference type="Proteomes" id="UP000561045">
    <property type="component" value="Unassembled WGS sequence"/>
</dbReference>
<dbReference type="GO" id="GO:0015031">
    <property type="term" value="P:protein transport"/>
    <property type="evidence" value="ECO:0007669"/>
    <property type="project" value="UniProtKB-KW"/>
</dbReference>
<evidence type="ECO:0000256" key="7">
    <source>
        <dbReference type="ARBA" id="ARBA00022927"/>
    </source>
</evidence>
<dbReference type="SMART" id="SM01323">
    <property type="entry name" value="YajC"/>
    <property type="match status" value="1"/>
</dbReference>
<dbReference type="PRINTS" id="PR01853">
    <property type="entry name" value="YAJCTRNLCASE"/>
</dbReference>
<evidence type="ECO:0000313" key="13">
    <source>
        <dbReference type="Proteomes" id="UP000561045"/>
    </source>
</evidence>
<dbReference type="PANTHER" id="PTHR33909:SF1">
    <property type="entry name" value="SEC TRANSLOCON ACCESSORY COMPLEX SUBUNIT YAJC"/>
    <property type="match status" value="1"/>
</dbReference>
<evidence type="ECO:0000256" key="1">
    <source>
        <dbReference type="ARBA" id="ARBA00004162"/>
    </source>
</evidence>
<dbReference type="NCBIfam" id="TIGR00739">
    <property type="entry name" value="yajC"/>
    <property type="match status" value="1"/>
</dbReference>
<dbReference type="AlphaFoldDB" id="A0A840BTV6"/>
<sequence length="109" mass="11419">MLISNAYAQTAGAAADPMGGIMGILPLILMFGILWFLMIRPQMKKAKEHKAVLDALQKGDEVVTQGGIAGKIASVGESYVRVEVADGVELLVQKPAVATVLPKGTLKSA</sequence>
<organism evidence="12 13">
    <name type="scientific">Niveibacterium umoris</name>
    <dbReference type="NCBI Taxonomy" id="1193620"/>
    <lineage>
        <taxon>Bacteria</taxon>
        <taxon>Pseudomonadati</taxon>
        <taxon>Pseudomonadota</taxon>
        <taxon>Betaproteobacteria</taxon>
        <taxon>Rhodocyclales</taxon>
        <taxon>Rhodocyclaceae</taxon>
        <taxon>Niveibacterium</taxon>
    </lineage>
</organism>
<comment type="subcellular location">
    <subcellularLocation>
        <location evidence="1">Cell membrane</location>
        <topology evidence="1">Single-pass membrane protein</topology>
    </subcellularLocation>
</comment>
<dbReference type="RefSeq" id="WP_183638141.1">
    <property type="nucleotide sequence ID" value="NZ_BAABLE010000024.1"/>
</dbReference>
<evidence type="ECO:0000256" key="5">
    <source>
        <dbReference type="ARBA" id="ARBA00022475"/>
    </source>
</evidence>
<dbReference type="EMBL" id="JACIET010000004">
    <property type="protein sequence ID" value="MBB4014829.1"/>
    <property type="molecule type" value="Genomic_DNA"/>
</dbReference>
<evidence type="ECO:0000256" key="4">
    <source>
        <dbReference type="ARBA" id="ARBA00022448"/>
    </source>
</evidence>
<reference evidence="12 13" key="1">
    <citation type="submission" date="2020-08" db="EMBL/GenBank/DDBJ databases">
        <title>Genomic Encyclopedia of Type Strains, Phase IV (KMG-IV): sequencing the most valuable type-strain genomes for metagenomic binning, comparative biology and taxonomic classification.</title>
        <authorList>
            <person name="Goeker M."/>
        </authorList>
    </citation>
    <scope>NUCLEOTIDE SEQUENCE [LARGE SCALE GENOMIC DNA]</scope>
    <source>
        <strain evidence="12 13">DSM 106739</strain>
    </source>
</reference>
<dbReference type="GO" id="GO:0005886">
    <property type="term" value="C:plasma membrane"/>
    <property type="evidence" value="ECO:0007669"/>
    <property type="project" value="UniProtKB-SubCell"/>
</dbReference>
<evidence type="ECO:0000256" key="11">
    <source>
        <dbReference type="SAM" id="Phobius"/>
    </source>
</evidence>
<accession>A0A840BTV6</accession>
<evidence type="ECO:0000256" key="8">
    <source>
        <dbReference type="ARBA" id="ARBA00022989"/>
    </source>
</evidence>
<dbReference type="PANTHER" id="PTHR33909">
    <property type="entry name" value="SEC TRANSLOCON ACCESSORY COMPLEX SUBUNIT YAJC"/>
    <property type="match status" value="1"/>
</dbReference>
<keyword evidence="7" id="KW-0653">Protein transport</keyword>
<keyword evidence="9" id="KW-0811">Translocation</keyword>
<evidence type="ECO:0000256" key="3">
    <source>
        <dbReference type="ARBA" id="ARBA00014962"/>
    </source>
</evidence>
<gene>
    <name evidence="12" type="ORF">GGR36_004186</name>
</gene>
<evidence type="ECO:0000256" key="9">
    <source>
        <dbReference type="ARBA" id="ARBA00023010"/>
    </source>
</evidence>
<comment type="caution">
    <text evidence="12">The sequence shown here is derived from an EMBL/GenBank/DDBJ whole genome shotgun (WGS) entry which is preliminary data.</text>
</comment>
<name>A0A840BTV6_9RHOO</name>
<evidence type="ECO:0000313" key="12">
    <source>
        <dbReference type="EMBL" id="MBB4014829.1"/>
    </source>
</evidence>
<evidence type="ECO:0000256" key="2">
    <source>
        <dbReference type="ARBA" id="ARBA00006742"/>
    </source>
</evidence>
<keyword evidence="10 11" id="KW-0472">Membrane</keyword>
<evidence type="ECO:0000256" key="6">
    <source>
        <dbReference type="ARBA" id="ARBA00022692"/>
    </source>
</evidence>
<comment type="similarity">
    <text evidence="2">Belongs to the YajC family.</text>
</comment>
<feature type="transmembrane region" description="Helical" evidence="11">
    <location>
        <begin position="20"/>
        <end position="39"/>
    </location>
</feature>